<accession>A0A1H3PQN4</accession>
<keyword evidence="1" id="KW-0472">Membrane</keyword>
<feature type="transmembrane region" description="Helical" evidence="1">
    <location>
        <begin position="81"/>
        <end position="100"/>
    </location>
</feature>
<keyword evidence="1" id="KW-1133">Transmembrane helix</keyword>
<sequence length="101" mass="10916">MNYYNLCCQHKGQLVRITETCGKIHVGKIAHVDPKYVWLERGDRGGGSFGYGYPYGGYVPPAGYAAPGPYGAAPVYGRNPYFFPVALAGIGGFALGTAFFW</sequence>
<protein>
    <submittedName>
        <fullName evidence="2">Uncharacterized protein</fullName>
    </submittedName>
</protein>
<keyword evidence="1" id="KW-0812">Transmembrane</keyword>
<name>A0A1H3PQN4_9BACI</name>
<evidence type="ECO:0000313" key="3">
    <source>
        <dbReference type="Proteomes" id="UP000198935"/>
    </source>
</evidence>
<evidence type="ECO:0000256" key="1">
    <source>
        <dbReference type="SAM" id="Phobius"/>
    </source>
</evidence>
<dbReference type="Proteomes" id="UP000198935">
    <property type="component" value="Unassembled WGS sequence"/>
</dbReference>
<organism evidence="2 3">
    <name type="scientific">Evansella caseinilytica</name>
    <dbReference type="NCBI Taxonomy" id="1503961"/>
    <lineage>
        <taxon>Bacteria</taxon>
        <taxon>Bacillati</taxon>
        <taxon>Bacillota</taxon>
        <taxon>Bacilli</taxon>
        <taxon>Bacillales</taxon>
        <taxon>Bacillaceae</taxon>
        <taxon>Evansella</taxon>
    </lineage>
</organism>
<gene>
    <name evidence="2" type="ORF">SAMN05421736_105158</name>
</gene>
<keyword evidence="3" id="KW-1185">Reference proteome</keyword>
<dbReference type="STRING" id="1503961.SAMN05421736_105158"/>
<dbReference type="OrthoDB" id="2991597at2"/>
<proteinExistence type="predicted"/>
<dbReference type="AlphaFoldDB" id="A0A1H3PQN4"/>
<evidence type="ECO:0000313" key="2">
    <source>
        <dbReference type="EMBL" id="SDZ03377.1"/>
    </source>
</evidence>
<dbReference type="EMBL" id="FNPI01000005">
    <property type="protein sequence ID" value="SDZ03377.1"/>
    <property type="molecule type" value="Genomic_DNA"/>
</dbReference>
<reference evidence="3" key="1">
    <citation type="submission" date="2016-10" db="EMBL/GenBank/DDBJ databases">
        <authorList>
            <person name="Varghese N."/>
            <person name="Submissions S."/>
        </authorList>
    </citation>
    <scope>NUCLEOTIDE SEQUENCE [LARGE SCALE GENOMIC DNA]</scope>
    <source>
        <strain evidence="3">SP</strain>
    </source>
</reference>